<dbReference type="Gene3D" id="3.40.1800.20">
    <property type="match status" value="1"/>
</dbReference>
<dbReference type="SUPFAM" id="SSF57667">
    <property type="entry name" value="beta-beta-alpha zinc fingers"/>
    <property type="match status" value="2"/>
</dbReference>
<dbReference type="InterPro" id="IPR012934">
    <property type="entry name" value="Znf_AD"/>
</dbReference>
<dbReference type="PANTHER" id="PTHR24393">
    <property type="entry name" value="ZINC FINGER PROTEIN"/>
    <property type="match status" value="1"/>
</dbReference>
<feature type="domain" description="C2H2-type" evidence="8">
    <location>
        <begin position="302"/>
        <end position="330"/>
    </location>
</feature>
<evidence type="ECO:0000256" key="7">
    <source>
        <dbReference type="SAM" id="MobiDB-lite"/>
    </source>
</evidence>
<keyword evidence="10" id="KW-1185">Reference proteome</keyword>
<keyword evidence="4" id="KW-0862">Zinc</keyword>
<reference evidence="9 10" key="1">
    <citation type="submission" date="2015-04" db="EMBL/GenBank/DDBJ databases">
        <authorList>
            <person name="Syromyatnikov M.Y."/>
            <person name="Popov V.N."/>
        </authorList>
    </citation>
    <scope>NUCLEOTIDE SEQUENCE [LARGE SCALE GENOMIC DNA]</scope>
</reference>
<evidence type="ECO:0000256" key="4">
    <source>
        <dbReference type="ARBA" id="ARBA00022833"/>
    </source>
</evidence>
<feature type="domain" description="C2H2-type" evidence="8">
    <location>
        <begin position="392"/>
        <end position="419"/>
    </location>
</feature>
<dbReference type="GO" id="GO:0008270">
    <property type="term" value="F:zinc ion binding"/>
    <property type="evidence" value="ECO:0007669"/>
    <property type="project" value="UniProtKB-KW"/>
</dbReference>
<evidence type="ECO:0000313" key="10">
    <source>
        <dbReference type="Proteomes" id="UP000183832"/>
    </source>
</evidence>
<proteinExistence type="predicted"/>
<dbReference type="PANTHER" id="PTHR24393:SF34">
    <property type="entry name" value="PR_SET DOMAIN 13"/>
    <property type="match status" value="1"/>
</dbReference>
<dbReference type="OrthoDB" id="6077919at2759"/>
<dbReference type="InterPro" id="IPR036236">
    <property type="entry name" value="Znf_C2H2_sf"/>
</dbReference>
<dbReference type="SMART" id="SM00355">
    <property type="entry name" value="ZnF_C2H2"/>
    <property type="match status" value="10"/>
</dbReference>
<feature type="domain" description="C2H2-type" evidence="8">
    <location>
        <begin position="358"/>
        <end position="385"/>
    </location>
</feature>
<accession>A0A1J1I1C4</accession>
<protein>
    <submittedName>
        <fullName evidence="9">CLUMA_CG005719, isoform A</fullName>
    </submittedName>
</protein>
<feature type="domain" description="C2H2-type" evidence="8">
    <location>
        <begin position="330"/>
        <end position="357"/>
    </location>
</feature>
<dbReference type="Gene3D" id="3.30.160.60">
    <property type="entry name" value="Classic Zinc Finger"/>
    <property type="match status" value="5"/>
</dbReference>
<dbReference type="Proteomes" id="UP000183832">
    <property type="component" value="Unassembled WGS sequence"/>
</dbReference>
<dbReference type="PROSITE" id="PS50157">
    <property type="entry name" value="ZINC_FINGER_C2H2_2"/>
    <property type="match status" value="6"/>
</dbReference>
<keyword evidence="5" id="KW-0539">Nucleus</keyword>
<dbReference type="GO" id="GO:0001228">
    <property type="term" value="F:DNA-binding transcription activator activity, RNA polymerase II-specific"/>
    <property type="evidence" value="ECO:0007669"/>
    <property type="project" value="TreeGrafter"/>
</dbReference>
<dbReference type="FunFam" id="3.30.160.60:FF:000125">
    <property type="entry name" value="Putative zinc finger protein 143"/>
    <property type="match status" value="1"/>
</dbReference>
<keyword evidence="1" id="KW-0479">Metal-binding</keyword>
<keyword evidence="2" id="KW-0677">Repeat</keyword>
<dbReference type="InterPro" id="IPR013087">
    <property type="entry name" value="Znf_C2H2_type"/>
</dbReference>
<evidence type="ECO:0000256" key="1">
    <source>
        <dbReference type="ARBA" id="ARBA00022723"/>
    </source>
</evidence>
<dbReference type="GO" id="GO:0000978">
    <property type="term" value="F:RNA polymerase II cis-regulatory region sequence-specific DNA binding"/>
    <property type="evidence" value="ECO:0007669"/>
    <property type="project" value="TreeGrafter"/>
</dbReference>
<dbReference type="SUPFAM" id="SSF57716">
    <property type="entry name" value="Glucocorticoid receptor-like (DNA-binding domain)"/>
    <property type="match status" value="1"/>
</dbReference>
<dbReference type="Pfam" id="PF00096">
    <property type="entry name" value="zf-C2H2"/>
    <property type="match status" value="3"/>
</dbReference>
<dbReference type="PROSITE" id="PS00028">
    <property type="entry name" value="ZINC_FINGER_C2H2_1"/>
    <property type="match status" value="5"/>
</dbReference>
<feature type="region of interest" description="Disordered" evidence="7">
    <location>
        <begin position="115"/>
        <end position="134"/>
    </location>
</feature>
<feature type="domain" description="C2H2-type" evidence="8">
    <location>
        <begin position="450"/>
        <end position="479"/>
    </location>
</feature>
<dbReference type="Pfam" id="PF07776">
    <property type="entry name" value="zf-AD"/>
    <property type="match status" value="1"/>
</dbReference>
<evidence type="ECO:0000313" key="9">
    <source>
        <dbReference type="EMBL" id="CRK92169.1"/>
    </source>
</evidence>
<evidence type="ECO:0000256" key="6">
    <source>
        <dbReference type="PROSITE-ProRule" id="PRU00042"/>
    </source>
</evidence>
<evidence type="ECO:0000256" key="2">
    <source>
        <dbReference type="ARBA" id="ARBA00022737"/>
    </source>
</evidence>
<organism evidence="9 10">
    <name type="scientific">Clunio marinus</name>
    <dbReference type="NCBI Taxonomy" id="568069"/>
    <lineage>
        <taxon>Eukaryota</taxon>
        <taxon>Metazoa</taxon>
        <taxon>Ecdysozoa</taxon>
        <taxon>Arthropoda</taxon>
        <taxon>Hexapoda</taxon>
        <taxon>Insecta</taxon>
        <taxon>Pterygota</taxon>
        <taxon>Neoptera</taxon>
        <taxon>Endopterygota</taxon>
        <taxon>Diptera</taxon>
        <taxon>Nematocera</taxon>
        <taxon>Chironomoidea</taxon>
        <taxon>Chironomidae</taxon>
        <taxon>Clunio</taxon>
    </lineage>
</organism>
<feature type="domain" description="C2H2-type" evidence="8">
    <location>
        <begin position="420"/>
        <end position="449"/>
    </location>
</feature>
<name>A0A1J1I1C4_9DIPT</name>
<dbReference type="STRING" id="568069.A0A1J1I1C4"/>
<evidence type="ECO:0000256" key="5">
    <source>
        <dbReference type="ARBA" id="ARBA00023242"/>
    </source>
</evidence>
<dbReference type="EMBL" id="CVRI01000024">
    <property type="protein sequence ID" value="CRK92169.1"/>
    <property type="molecule type" value="Genomic_DNA"/>
</dbReference>
<feature type="compositionally biased region" description="Basic and acidic residues" evidence="7">
    <location>
        <begin position="116"/>
        <end position="134"/>
    </location>
</feature>
<dbReference type="SMART" id="SM00868">
    <property type="entry name" value="zf-AD"/>
    <property type="match status" value="1"/>
</dbReference>
<sequence>MANYCRLCLKESETLSIYTYQKNYTITYWITAVIPELIFEDNDPFSKGICLECLDIIMKANELKRQSIANDAQMRERYEKVAWDTEWIEMCNIKKEDDTSDPQISLKSNVRNVPKKRMELRPREKSTKKSPEGKKLKKACRRKEFIIDRRAPRPRIIKNKRKLKNKSLKTHVRYAKCSKCEKKFDSWEELDLHSFLHCDYVEEYQDPNPQKEFESDDIVICNRCSYIFKDFDDSISHIDGHNMPITHRCLKCMKMFPFGKKLLRHLQRYSFYRYCDYCGYSAMEKKALRDHILTVHFHKHLYLCQLCGYKATTHHSLRGHMRSKHTAKKFKCALCPKMFMSSTSYRIHQSTHNNKYNYECQTCYRKFKTSSSLVRHNRLHKPEKLEEIKKKYGCEFCGKQFLGSYALNRHINTNTGVKPFICNFDGCGKAFPEKYILEMHIKGHNGELLYRCHFEGCQEAFKSRSQYKIHKETHPTQDIIIEAFEII</sequence>
<keyword evidence="3 6" id="KW-0863">Zinc-finger</keyword>
<evidence type="ECO:0000256" key="3">
    <source>
        <dbReference type="ARBA" id="ARBA00022771"/>
    </source>
</evidence>
<gene>
    <name evidence="9" type="ORF">CLUMA_CG005719</name>
</gene>
<dbReference type="GO" id="GO:0005634">
    <property type="term" value="C:nucleus"/>
    <property type="evidence" value="ECO:0007669"/>
    <property type="project" value="InterPro"/>
</dbReference>
<evidence type="ECO:0000259" key="8">
    <source>
        <dbReference type="PROSITE" id="PS50157"/>
    </source>
</evidence>
<dbReference type="AlphaFoldDB" id="A0A1J1I1C4"/>